<sequence length="236" mass="26165">MGNNTSLRPEAAPLWMHQLVSRATDGSLHRSLPERSMSGADMQRQAAVLILLAGAETTASLPNDAEVLLTHRTPRMRSHSGQVAFPGGRLDPTDTNPVDCALREAWEETGLDRQMVTPLAQLDQVHIRRTGYPVHPVLAHWHTPSPVRVASPDETDDVFTAPLLSLIDPQNRLMVGWNDWQGPAFKFNDYLIWGFTGGLLAAVIASAGWEQEFDPTVHDLQAELSKSRNQENQLLR</sequence>
<dbReference type="PANTHER" id="PTHR12992">
    <property type="entry name" value="NUDIX HYDROLASE"/>
    <property type="match status" value="1"/>
</dbReference>
<dbReference type="AlphaFoldDB" id="A0A0G3GNP7"/>
<gene>
    <name evidence="8" type="ORF">CEPID_01395</name>
</gene>
<evidence type="ECO:0000256" key="1">
    <source>
        <dbReference type="ARBA" id="ARBA00001936"/>
    </source>
</evidence>
<dbReference type="PATRIC" id="fig|1050174.4.peg.284"/>
<dbReference type="EMBL" id="CP011541">
    <property type="protein sequence ID" value="AKK02165.1"/>
    <property type="molecule type" value="Genomic_DNA"/>
</dbReference>
<evidence type="ECO:0000256" key="2">
    <source>
        <dbReference type="ARBA" id="ARBA00001946"/>
    </source>
</evidence>
<dbReference type="Gene3D" id="3.90.79.10">
    <property type="entry name" value="Nucleoside Triphosphate Pyrophosphohydrolase"/>
    <property type="match status" value="1"/>
</dbReference>
<dbReference type="STRING" id="1050174.CEPID_01395"/>
<evidence type="ECO:0000313" key="8">
    <source>
        <dbReference type="EMBL" id="AKK02165.1"/>
    </source>
</evidence>
<evidence type="ECO:0000259" key="7">
    <source>
        <dbReference type="PROSITE" id="PS51462"/>
    </source>
</evidence>
<keyword evidence="3" id="KW-0479">Metal-binding</keyword>
<keyword evidence="4 8" id="KW-0378">Hydrolase</keyword>
<keyword evidence="9" id="KW-1185">Reference proteome</keyword>
<reference evidence="8 9" key="1">
    <citation type="submission" date="2015-05" db="EMBL/GenBank/DDBJ databases">
        <title>Complete genome sequence of Corynebacterium epidermidicanis DSM 45586, isolated from the skin of a dog suffering from pruritus.</title>
        <authorList>
            <person name="Ruckert C."/>
            <person name="Albersmeier A."/>
            <person name="Winkler A."/>
            <person name="Tauch A."/>
        </authorList>
    </citation>
    <scope>NUCLEOTIDE SEQUENCE [LARGE SCALE GENOMIC DNA]</scope>
    <source>
        <strain evidence="8 9">DSM 45586</strain>
    </source>
</reference>
<dbReference type="KEGG" id="cei:CEPID_01395"/>
<dbReference type="CDD" id="cd03426">
    <property type="entry name" value="NUDIX_CoAse_Nudt7"/>
    <property type="match status" value="1"/>
</dbReference>
<dbReference type="RefSeq" id="WP_047239432.1">
    <property type="nucleotide sequence ID" value="NZ_CP011541.1"/>
</dbReference>
<dbReference type="OrthoDB" id="9802805at2"/>
<evidence type="ECO:0000256" key="6">
    <source>
        <dbReference type="ARBA" id="ARBA00023211"/>
    </source>
</evidence>
<dbReference type="InterPro" id="IPR000086">
    <property type="entry name" value="NUDIX_hydrolase_dom"/>
</dbReference>
<keyword evidence="6" id="KW-0464">Manganese</keyword>
<evidence type="ECO:0000256" key="5">
    <source>
        <dbReference type="ARBA" id="ARBA00022842"/>
    </source>
</evidence>
<dbReference type="GO" id="GO:0010945">
    <property type="term" value="F:coenzyme A diphosphatase activity"/>
    <property type="evidence" value="ECO:0007669"/>
    <property type="project" value="InterPro"/>
</dbReference>
<accession>A0A0G3GNP7</accession>
<protein>
    <submittedName>
        <fullName evidence="8">NTP pyrophosphohydrolase</fullName>
    </submittedName>
</protein>
<evidence type="ECO:0000256" key="4">
    <source>
        <dbReference type="ARBA" id="ARBA00022801"/>
    </source>
</evidence>
<dbReference type="GO" id="GO:0046872">
    <property type="term" value="F:metal ion binding"/>
    <property type="evidence" value="ECO:0007669"/>
    <property type="project" value="UniProtKB-KW"/>
</dbReference>
<dbReference type="InterPro" id="IPR045121">
    <property type="entry name" value="CoAse"/>
</dbReference>
<dbReference type="PANTHER" id="PTHR12992:SF11">
    <property type="entry name" value="MITOCHONDRIAL COENZYME A DIPHOSPHATASE NUDT8"/>
    <property type="match status" value="1"/>
</dbReference>
<dbReference type="SUPFAM" id="SSF55811">
    <property type="entry name" value="Nudix"/>
    <property type="match status" value="1"/>
</dbReference>
<evidence type="ECO:0000313" key="9">
    <source>
        <dbReference type="Proteomes" id="UP000035368"/>
    </source>
</evidence>
<comment type="cofactor">
    <cofactor evidence="2">
        <name>Mg(2+)</name>
        <dbReference type="ChEBI" id="CHEBI:18420"/>
    </cofactor>
</comment>
<dbReference type="Proteomes" id="UP000035368">
    <property type="component" value="Chromosome"/>
</dbReference>
<dbReference type="Pfam" id="PF00293">
    <property type="entry name" value="NUDIX"/>
    <property type="match status" value="1"/>
</dbReference>
<evidence type="ECO:0000256" key="3">
    <source>
        <dbReference type="ARBA" id="ARBA00022723"/>
    </source>
</evidence>
<dbReference type="PROSITE" id="PS51462">
    <property type="entry name" value="NUDIX"/>
    <property type="match status" value="1"/>
</dbReference>
<comment type="cofactor">
    <cofactor evidence="1">
        <name>Mn(2+)</name>
        <dbReference type="ChEBI" id="CHEBI:29035"/>
    </cofactor>
</comment>
<proteinExistence type="predicted"/>
<organism evidence="8 9">
    <name type="scientific">Corynebacterium epidermidicanis</name>
    <dbReference type="NCBI Taxonomy" id="1050174"/>
    <lineage>
        <taxon>Bacteria</taxon>
        <taxon>Bacillati</taxon>
        <taxon>Actinomycetota</taxon>
        <taxon>Actinomycetes</taxon>
        <taxon>Mycobacteriales</taxon>
        <taxon>Corynebacteriaceae</taxon>
        <taxon>Corynebacterium</taxon>
    </lineage>
</organism>
<keyword evidence="5" id="KW-0460">Magnesium</keyword>
<feature type="domain" description="Nudix hydrolase" evidence="7">
    <location>
        <begin position="42"/>
        <end position="187"/>
    </location>
</feature>
<dbReference type="InterPro" id="IPR015797">
    <property type="entry name" value="NUDIX_hydrolase-like_dom_sf"/>
</dbReference>
<name>A0A0G3GNP7_9CORY</name>